<evidence type="ECO:0000313" key="16">
    <source>
        <dbReference type="EMBL" id="AMG75592.1"/>
    </source>
</evidence>
<dbReference type="InterPro" id="IPR000531">
    <property type="entry name" value="Beta-barrel_TonB"/>
</dbReference>
<keyword evidence="9 11" id="KW-0472">Membrane</keyword>
<keyword evidence="3 11" id="KW-1134">Transmembrane beta strand</keyword>
<keyword evidence="7" id="KW-0406">Ion transport</keyword>
<feature type="chain" id="PRO_5041675228" evidence="13">
    <location>
        <begin position="32"/>
        <end position="786"/>
    </location>
</feature>
<dbReference type="Gene3D" id="2.40.170.20">
    <property type="entry name" value="TonB-dependent receptor, beta-barrel domain"/>
    <property type="match status" value="1"/>
</dbReference>
<dbReference type="GO" id="GO:0006826">
    <property type="term" value="P:iron ion transport"/>
    <property type="evidence" value="ECO:0007669"/>
    <property type="project" value="UniProtKB-KW"/>
</dbReference>
<dbReference type="Pfam" id="PF00593">
    <property type="entry name" value="TonB_dep_Rec_b-barrel"/>
    <property type="match status" value="1"/>
</dbReference>
<dbReference type="InterPro" id="IPR036942">
    <property type="entry name" value="Beta-barrel_TonB_sf"/>
</dbReference>
<evidence type="ECO:0000256" key="6">
    <source>
        <dbReference type="ARBA" id="ARBA00023004"/>
    </source>
</evidence>
<keyword evidence="5 11" id="KW-0812">Transmembrane</keyword>
<dbReference type="InterPro" id="IPR012910">
    <property type="entry name" value="Plug_dom"/>
</dbReference>
<reference evidence="16 17" key="1">
    <citation type="journal article" date="2016" name="BMC Genomics">
        <title>Genomic analysis of the nitrate-respiring Sphingopyxis granuli (formerly Sphingomonas macrogoltabida) strain TFA.</title>
        <authorList>
            <person name="Garcia-Romero I."/>
            <person name="Perez-Pulido A.J."/>
            <person name="Gonzalez-Flores Y.E."/>
            <person name="Reyes-Ramirez F."/>
            <person name="Santero E."/>
            <person name="Floriano B."/>
        </authorList>
    </citation>
    <scope>NUCLEOTIDE SEQUENCE [LARGE SCALE GENOMIC DNA]</scope>
    <source>
        <strain evidence="16 17">TFA</strain>
    </source>
</reference>
<evidence type="ECO:0000256" key="8">
    <source>
        <dbReference type="ARBA" id="ARBA00023077"/>
    </source>
</evidence>
<dbReference type="CDD" id="cd01347">
    <property type="entry name" value="ligand_gated_channel"/>
    <property type="match status" value="1"/>
</dbReference>
<keyword evidence="13" id="KW-0732">Signal</keyword>
<keyword evidence="8 12" id="KW-0798">TonB box</keyword>
<dbReference type="Proteomes" id="UP000058599">
    <property type="component" value="Chromosome"/>
</dbReference>
<dbReference type="InterPro" id="IPR039426">
    <property type="entry name" value="TonB-dep_rcpt-like"/>
</dbReference>
<dbReference type="AlphaFoldDB" id="A0AA86L570"/>
<evidence type="ECO:0000256" key="12">
    <source>
        <dbReference type="RuleBase" id="RU003357"/>
    </source>
</evidence>
<evidence type="ECO:0000256" key="5">
    <source>
        <dbReference type="ARBA" id="ARBA00022692"/>
    </source>
</evidence>
<evidence type="ECO:0000256" key="1">
    <source>
        <dbReference type="ARBA" id="ARBA00004571"/>
    </source>
</evidence>
<dbReference type="Pfam" id="PF07715">
    <property type="entry name" value="Plug"/>
    <property type="match status" value="1"/>
</dbReference>
<dbReference type="PANTHER" id="PTHR32552:SF81">
    <property type="entry name" value="TONB-DEPENDENT OUTER MEMBRANE RECEPTOR"/>
    <property type="match status" value="1"/>
</dbReference>
<dbReference type="KEGG" id="sgi:SGRAN_3249"/>
<sequence length="786" mass="84986">MMTQEKMRFRSTLLGSGALLMAIAAASPAVAQTTPPPPTEETSYDDNAIVVTAQKREQNINDVGVTVQAISGSMIEDRQINSLADLANAVPGLSYTNSGSNTPVYTLRGVGFYETTLAAYPAVSVYLDEAPLAFPVLTNNLAYDLERVEVLKGPQGTLFGNNATGGAINYIAAKPTDSFEAGGSISYGRFDTIQGEAYVSGPLSDKIGVRLSGKAIHSGDWQKGYTNDATTGKTETYAARLLVDINPTETLRVQLNVNGWVDKSDPQAVQYILYRPNIPGVPTAVENYPKAPERPRAADFTESINPSSNNKFWQAVGRIDLDIFDNVTLTSLTSYVHYNQDMPYDGDGVTLQDFDVAEFTGKVRTFSQELRLANSGSSDFRWVIGGNYSRDKGDDYYILTYPDSTVAAALGITRSGYQSQQTIKNYAGFANGEIDFGQITAKAGIRYTKSERSATSCFFSLAGQPHGVIFTGISDLLRAQNGLPPSGMTFDSDQCLTIDVTGINGAAPTYLPGEFAGTLNEDNISFKAGLDWKPNRDTLLYANATKGYKAGSFPSSAAATTAQLTGVKQESLLSYELGVKATLLDGSLQANAAAFYYDYKNKQLRSKLLDPVFGVLDALVNIPTSDVKGFEVELNAQPTDGLNVYANLVYVDSKIKEFQGFSGAGVFDDFSGAPFPYSPKYSVGAGFNYEFPVSSSMAAFVGADLTHRSSTTAIIGNAPGYEIGDYTLLDLRAGVKSQDDRWQFSIWGKNVGNEYYWTNVASYYDTVARYAGRPATYGATLSFKYR</sequence>
<evidence type="ECO:0000256" key="4">
    <source>
        <dbReference type="ARBA" id="ARBA00022496"/>
    </source>
</evidence>
<keyword evidence="4" id="KW-0410">Iron transport</keyword>
<accession>A0AA86L570</accession>
<keyword evidence="6" id="KW-0408">Iron</keyword>
<comment type="similarity">
    <text evidence="11 12">Belongs to the TonB-dependent receptor family.</text>
</comment>
<protein>
    <submittedName>
        <fullName evidence="16">TonB-dependent receptor</fullName>
    </submittedName>
</protein>
<dbReference type="PANTHER" id="PTHR32552">
    <property type="entry name" value="FERRICHROME IRON RECEPTOR-RELATED"/>
    <property type="match status" value="1"/>
</dbReference>
<evidence type="ECO:0000256" key="10">
    <source>
        <dbReference type="ARBA" id="ARBA00023237"/>
    </source>
</evidence>
<evidence type="ECO:0000256" key="13">
    <source>
        <dbReference type="SAM" id="SignalP"/>
    </source>
</evidence>
<evidence type="ECO:0000256" key="11">
    <source>
        <dbReference type="PROSITE-ProRule" id="PRU01360"/>
    </source>
</evidence>
<dbReference type="SUPFAM" id="SSF56935">
    <property type="entry name" value="Porins"/>
    <property type="match status" value="1"/>
</dbReference>
<comment type="subcellular location">
    <subcellularLocation>
        <location evidence="1 11">Cell outer membrane</location>
        <topology evidence="1 11">Multi-pass membrane protein</topology>
    </subcellularLocation>
</comment>
<feature type="signal peptide" evidence="13">
    <location>
        <begin position="1"/>
        <end position="31"/>
    </location>
</feature>
<keyword evidence="10 11" id="KW-0998">Cell outer membrane</keyword>
<dbReference type="PROSITE" id="PS52016">
    <property type="entry name" value="TONB_DEPENDENT_REC_3"/>
    <property type="match status" value="1"/>
</dbReference>
<evidence type="ECO:0000256" key="9">
    <source>
        <dbReference type="ARBA" id="ARBA00023136"/>
    </source>
</evidence>
<keyword evidence="17" id="KW-1185">Reference proteome</keyword>
<dbReference type="EMBL" id="CP012199">
    <property type="protein sequence ID" value="AMG75592.1"/>
    <property type="molecule type" value="Genomic_DNA"/>
</dbReference>
<evidence type="ECO:0000256" key="7">
    <source>
        <dbReference type="ARBA" id="ARBA00023065"/>
    </source>
</evidence>
<evidence type="ECO:0000256" key="3">
    <source>
        <dbReference type="ARBA" id="ARBA00022452"/>
    </source>
</evidence>
<proteinExistence type="inferred from homology"/>
<dbReference type="GO" id="GO:0009279">
    <property type="term" value="C:cell outer membrane"/>
    <property type="evidence" value="ECO:0007669"/>
    <property type="project" value="UniProtKB-SubCell"/>
</dbReference>
<gene>
    <name evidence="16" type="ORF">SGRAN_3249</name>
</gene>
<evidence type="ECO:0000256" key="2">
    <source>
        <dbReference type="ARBA" id="ARBA00022448"/>
    </source>
</evidence>
<keyword evidence="2 11" id="KW-0813">Transport</keyword>
<evidence type="ECO:0000259" key="15">
    <source>
        <dbReference type="Pfam" id="PF07715"/>
    </source>
</evidence>
<evidence type="ECO:0000259" key="14">
    <source>
        <dbReference type="Pfam" id="PF00593"/>
    </source>
</evidence>
<feature type="domain" description="TonB-dependent receptor-like beta-barrel" evidence="14">
    <location>
        <begin position="296"/>
        <end position="751"/>
    </location>
</feature>
<feature type="domain" description="TonB-dependent receptor plug" evidence="15">
    <location>
        <begin position="61"/>
        <end position="167"/>
    </location>
</feature>
<keyword evidence="16" id="KW-0675">Receptor</keyword>
<evidence type="ECO:0000313" key="17">
    <source>
        <dbReference type="Proteomes" id="UP000058599"/>
    </source>
</evidence>
<name>A0AA86L570_9SPHN</name>
<organism evidence="16 17">
    <name type="scientific">Sphingopyxis granuli</name>
    <dbReference type="NCBI Taxonomy" id="267128"/>
    <lineage>
        <taxon>Bacteria</taxon>
        <taxon>Pseudomonadati</taxon>
        <taxon>Pseudomonadota</taxon>
        <taxon>Alphaproteobacteria</taxon>
        <taxon>Sphingomonadales</taxon>
        <taxon>Sphingomonadaceae</taxon>
        <taxon>Sphingopyxis</taxon>
    </lineage>
</organism>